<keyword evidence="3 10" id="KW-0436">Ligase</keyword>
<comment type="similarity">
    <text evidence="2 10">Belongs to the CarA family.</text>
</comment>
<dbReference type="Pfam" id="PF00117">
    <property type="entry name" value="GATase"/>
    <property type="match status" value="1"/>
</dbReference>
<dbReference type="RefSeq" id="YP_009313214.1">
    <property type="nucleotide sequence ID" value="NC_031656.1"/>
</dbReference>
<dbReference type="PRINTS" id="PR00099">
    <property type="entry name" value="CPSGATASE"/>
</dbReference>
<dbReference type="GO" id="GO:0006207">
    <property type="term" value="P:'de novo' pyrimidine nucleobase biosynthetic process"/>
    <property type="evidence" value="ECO:0007669"/>
    <property type="project" value="InterPro"/>
</dbReference>
<sequence length="393" mass="44699">MKANKAILVLADHTTYYGWSFSKLFTSKGEIVFNTGITGYQEIMTDPSYSQQIVAFTYPELGNTGINHEDNEAQAPCLNGIIAKNICLRPSNWRTCQSLIEYLEKYNISHIYGVDTRSLTKHLRKFGTMNGCISTHILDPQLLIQEFHNDTNYTEKDLVQFISTTHTYKLQKIDEYKPIYKPQIKNQTQYDLKIIVIDFGVKLNILRNLLIYTKEIIIIPATSSSQEILKYKPDGILLSNGPGDPQKVTYAIKTVQQLLAHKIPTFGICMGHQILSIALGMPSFKLKFGHRGLNHPIGTKNTIEISSQNHGFAINNHSSHSKDIFISQVNYNDYTIAGISHRKYPLFAVQYHPEASPGPQDSHKLFAHFINIIRINKKYPNFISKSIYFNHTG</sequence>
<organism evidence="12">
    <name type="scientific">Dichotomaria marginata</name>
    <dbReference type="NCBI Taxonomy" id="268567"/>
    <lineage>
        <taxon>Eukaryota</taxon>
        <taxon>Rhodophyta</taxon>
        <taxon>Florideophyceae</taxon>
        <taxon>Nemaliophycidae</taxon>
        <taxon>Nemaliales</taxon>
        <taxon>Galaxauraceae</taxon>
        <taxon>Dichotomaria</taxon>
    </lineage>
</organism>
<dbReference type="CDD" id="cd01744">
    <property type="entry name" value="GATase1_CPSase"/>
    <property type="match status" value="1"/>
</dbReference>
<evidence type="ECO:0000256" key="4">
    <source>
        <dbReference type="ARBA" id="ARBA00022741"/>
    </source>
</evidence>
<dbReference type="UniPathway" id="UPA00070">
    <property type="reaction ID" value="UER00115"/>
</dbReference>
<dbReference type="UniPathway" id="UPA00068">
    <property type="reaction ID" value="UER00171"/>
</dbReference>
<dbReference type="InterPro" id="IPR050472">
    <property type="entry name" value="Anth_synth/Amidotransfase"/>
</dbReference>
<feature type="binding site" evidence="10">
    <location>
        <position position="241"/>
    </location>
    <ligand>
        <name>L-glutamine</name>
        <dbReference type="ChEBI" id="CHEBI:58359"/>
    </ligand>
</feature>
<dbReference type="InterPro" id="IPR036480">
    <property type="entry name" value="CarbP_synth_ssu_N_sf"/>
</dbReference>
<evidence type="ECO:0000256" key="8">
    <source>
        <dbReference type="ARBA" id="ARBA00048816"/>
    </source>
</evidence>
<feature type="binding site" evidence="10">
    <location>
        <position position="243"/>
    </location>
    <ligand>
        <name>L-glutamine</name>
        <dbReference type="ChEBI" id="CHEBI:58359"/>
    </ligand>
</feature>
<evidence type="ECO:0000256" key="1">
    <source>
        <dbReference type="ARBA" id="ARBA00005077"/>
    </source>
</evidence>
<evidence type="ECO:0000256" key="2">
    <source>
        <dbReference type="ARBA" id="ARBA00007800"/>
    </source>
</evidence>
<name>A0A1G4NS29_9FLOR</name>
<comment type="catalytic activity">
    <reaction evidence="8 10">
        <text>hydrogencarbonate + L-glutamine + 2 ATP + H2O = carbamoyl phosphate + L-glutamate + 2 ADP + phosphate + 2 H(+)</text>
        <dbReference type="Rhea" id="RHEA:18633"/>
        <dbReference type="ChEBI" id="CHEBI:15377"/>
        <dbReference type="ChEBI" id="CHEBI:15378"/>
        <dbReference type="ChEBI" id="CHEBI:17544"/>
        <dbReference type="ChEBI" id="CHEBI:29985"/>
        <dbReference type="ChEBI" id="CHEBI:30616"/>
        <dbReference type="ChEBI" id="CHEBI:43474"/>
        <dbReference type="ChEBI" id="CHEBI:58228"/>
        <dbReference type="ChEBI" id="CHEBI:58359"/>
        <dbReference type="ChEBI" id="CHEBI:456216"/>
        <dbReference type="EC" id="6.3.5.5"/>
    </reaction>
</comment>
<dbReference type="SUPFAM" id="SSF52021">
    <property type="entry name" value="Carbamoyl phosphate synthetase, small subunit N-terminal domain"/>
    <property type="match status" value="1"/>
</dbReference>
<comment type="pathway">
    <text evidence="1 10">Amino-acid biosynthesis; L-arginine biosynthesis; carbamoyl phosphate from bicarbonate: step 1/1.</text>
</comment>
<feature type="binding site" evidence="10">
    <location>
        <position position="311"/>
    </location>
    <ligand>
        <name>L-glutamine</name>
        <dbReference type="ChEBI" id="CHEBI:58359"/>
    </ligand>
</feature>
<dbReference type="Gene3D" id="3.50.30.20">
    <property type="entry name" value="Carbamoyl-phosphate synthase small subunit, N-terminal domain"/>
    <property type="match status" value="1"/>
</dbReference>
<dbReference type="Gene3D" id="3.40.50.880">
    <property type="match status" value="1"/>
</dbReference>
<dbReference type="PRINTS" id="PR00096">
    <property type="entry name" value="GATASE"/>
</dbReference>
<keyword evidence="6 10" id="KW-0315">Glutamine amidotransferase</keyword>
<dbReference type="AlphaFoldDB" id="A0A1G4NS29"/>
<dbReference type="EMBL" id="LT622864">
    <property type="protein sequence ID" value="SCW21468.1"/>
    <property type="molecule type" value="Genomic_DNA"/>
</dbReference>
<dbReference type="PANTHER" id="PTHR43418:SF7">
    <property type="entry name" value="CARBAMOYL-PHOSPHATE SYNTHASE SMALL CHAIN"/>
    <property type="match status" value="1"/>
</dbReference>
<dbReference type="GO" id="GO:0005524">
    <property type="term" value="F:ATP binding"/>
    <property type="evidence" value="ECO:0007669"/>
    <property type="project" value="UniProtKB-UniRule"/>
</dbReference>
<comment type="subcellular location">
    <subcellularLocation>
        <location evidence="10">Plastid</location>
        <location evidence="10">Chloroplast</location>
    </subcellularLocation>
</comment>
<gene>
    <name evidence="10 12" type="primary">carA</name>
    <name evidence="12" type="ORF">HV04060_26</name>
</gene>
<keyword evidence="4 10" id="KW-0547">Nucleotide-binding</keyword>
<dbReference type="SUPFAM" id="SSF52317">
    <property type="entry name" value="Class I glutamine amidotransferase-like"/>
    <property type="match status" value="1"/>
</dbReference>
<dbReference type="InterPro" id="IPR002474">
    <property type="entry name" value="CarbamoylP_synth_ssu_N"/>
</dbReference>
<keyword evidence="10" id="KW-0665">Pyrimidine biosynthesis</keyword>
<dbReference type="InterPro" id="IPR029062">
    <property type="entry name" value="Class_I_gatase-like"/>
</dbReference>
<comment type="catalytic activity">
    <reaction evidence="9 10">
        <text>L-glutamine + H2O = L-glutamate + NH4(+)</text>
        <dbReference type="Rhea" id="RHEA:15889"/>
        <dbReference type="ChEBI" id="CHEBI:15377"/>
        <dbReference type="ChEBI" id="CHEBI:28938"/>
        <dbReference type="ChEBI" id="CHEBI:29985"/>
        <dbReference type="ChEBI" id="CHEBI:58359"/>
    </reaction>
</comment>
<comment type="subunit">
    <text evidence="10">Composed of two chains; the small (or glutamine) chain promotes the hydrolysis of glutamine to ammonia, which is used by the large (or ammonia) chain to synthesize carbamoyl phosphate. Tetramer of heterodimers (alpha,beta)4.</text>
</comment>
<feature type="active site" evidence="10">
    <location>
        <position position="352"/>
    </location>
</feature>
<dbReference type="GO" id="GO:0004359">
    <property type="term" value="F:glutaminase activity"/>
    <property type="evidence" value="ECO:0007669"/>
    <property type="project" value="RHEA"/>
</dbReference>
<dbReference type="GO" id="GO:0006526">
    <property type="term" value="P:L-arginine biosynthetic process"/>
    <property type="evidence" value="ECO:0007669"/>
    <property type="project" value="UniProtKB-UniRule"/>
</dbReference>
<feature type="domain" description="Carbamoyl-phosphate synthase small subunit N-terminal" evidence="11">
    <location>
        <begin position="4"/>
        <end position="134"/>
    </location>
</feature>
<dbReference type="InterPro" id="IPR035686">
    <property type="entry name" value="CPSase_GATase1"/>
</dbReference>
<dbReference type="InterPro" id="IPR017926">
    <property type="entry name" value="GATASE"/>
</dbReference>
<proteinExistence type="inferred from homology"/>
<keyword evidence="10" id="KW-0028">Amino-acid biosynthesis</keyword>
<dbReference type="GeneID" id="29998689"/>
<dbReference type="GO" id="GO:0004088">
    <property type="term" value="F:carbamoyl-phosphate synthase (glutamine-hydrolyzing) activity"/>
    <property type="evidence" value="ECO:0007669"/>
    <property type="project" value="UniProtKB-UniRule"/>
</dbReference>
<feature type="active site" description="Nucleophile" evidence="10">
    <location>
        <position position="269"/>
    </location>
</feature>
<keyword evidence="12" id="KW-0934">Plastid</keyword>
<dbReference type="PRINTS" id="PR00097">
    <property type="entry name" value="ANTSNTHASEII"/>
</dbReference>
<evidence type="ECO:0000256" key="6">
    <source>
        <dbReference type="ARBA" id="ARBA00022962"/>
    </source>
</evidence>
<keyword evidence="12" id="KW-0150">Chloroplast</keyword>
<evidence type="ECO:0000256" key="7">
    <source>
        <dbReference type="ARBA" id="ARBA00044031"/>
    </source>
</evidence>
<keyword evidence="10" id="KW-0055">Arginine biosynthesis</keyword>
<dbReference type="PANTHER" id="PTHR43418">
    <property type="entry name" value="MULTIFUNCTIONAL TRYPTOPHAN BIOSYNTHESIS PROTEIN-RELATED"/>
    <property type="match status" value="1"/>
</dbReference>
<accession>A0A1G4NS29</accession>
<reference evidence="12" key="2">
    <citation type="submission" date="2016-10" db="EMBL/GenBank/DDBJ databases">
        <authorList>
            <person name="de Groot N.N."/>
        </authorList>
    </citation>
    <scope>NUCLEOTIDE SEQUENCE</scope>
    <source>
        <strain evidence="12">HV04060</strain>
    </source>
</reference>
<dbReference type="GO" id="GO:0009507">
    <property type="term" value="C:chloroplast"/>
    <property type="evidence" value="ECO:0007669"/>
    <property type="project" value="UniProtKB-SubCell"/>
</dbReference>
<comment type="subunit">
    <text evidence="7">Heterodimer composed of 2 chains; the small (or glutamine) chain promotes the hydrolysis of glutamine to ammonia, which is used by the large (or ammonia) chain to synthesize carbamoyl phosphate.</text>
</comment>
<evidence type="ECO:0000256" key="9">
    <source>
        <dbReference type="ARBA" id="ARBA00049285"/>
    </source>
</evidence>
<evidence type="ECO:0000313" key="12">
    <source>
        <dbReference type="EMBL" id="SCW21468.1"/>
    </source>
</evidence>
<dbReference type="GO" id="GO:0006541">
    <property type="term" value="P:glutamine metabolic process"/>
    <property type="evidence" value="ECO:0007669"/>
    <property type="project" value="InterPro"/>
</dbReference>
<dbReference type="EC" id="6.3.5.5" evidence="10"/>
<dbReference type="PROSITE" id="PS51273">
    <property type="entry name" value="GATASE_TYPE_1"/>
    <property type="match status" value="1"/>
</dbReference>
<feature type="binding site" evidence="10">
    <location>
        <position position="48"/>
    </location>
    <ligand>
        <name>L-glutamine</name>
        <dbReference type="ChEBI" id="CHEBI:58359"/>
    </ligand>
</feature>
<dbReference type="NCBIfam" id="NF009475">
    <property type="entry name" value="PRK12838.1"/>
    <property type="match status" value="1"/>
</dbReference>
<dbReference type="GO" id="GO:0044205">
    <property type="term" value="P:'de novo' UMP biosynthetic process"/>
    <property type="evidence" value="ECO:0007669"/>
    <property type="project" value="UniProtKB-UniRule"/>
</dbReference>
<evidence type="ECO:0000259" key="11">
    <source>
        <dbReference type="SMART" id="SM01097"/>
    </source>
</evidence>
<dbReference type="SMART" id="SM01097">
    <property type="entry name" value="CPSase_sm_chain"/>
    <property type="match status" value="1"/>
</dbReference>
<feature type="binding site" evidence="10">
    <location>
        <position position="273"/>
    </location>
    <ligand>
        <name>L-glutamine</name>
        <dbReference type="ChEBI" id="CHEBI:58359"/>
    </ligand>
</feature>
<evidence type="ECO:0000256" key="10">
    <source>
        <dbReference type="HAMAP-Rule" id="MF_01209"/>
    </source>
</evidence>
<comment type="function">
    <text evidence="10">Small subunit of the glutamine-dependent carbamoyl phosphate synthetase (CPSase). CPSase catalyzes the formation of carbamoyl phosphate from the ammonia moiety of glutamine, carbonate, and phosphate donated by ATP, constituting the first step of 2 biosynthetic pathways, one leading to arginine and/or urea and the other to pyrimidine nucleotides. The small subunit (glutamine amidotransferase) binds and cleaves glutamine to supply the large subunit with the substrate ammonia.</text>
</comment>
<feature type="binding site" evidence="10">
    <location>
        <position position="270"/>
    </location>
    <ligand>
        <name>L-glutamine</name>
        <dbReference type="ChEBI" id="CHEBI:58359"/>
    </ligand>
</feature>
<feature type="binding site" evidence="10">
    <location>
        <position position="312"/>
    </location>
    <ligand>
        <name>L-glutamine</name>
        <dbReference type="ChEBI" id="CHEBI:58359"/>
    </ligand>
</feature>
<feature type="binding site" evidence="10">
    <location>
        <position position="309"/>
    </location>
    <ligand>
        <name>L-glutamine</name>
        <dbReference type="ChEBI" id="CHEBI:58359"/>
    </ligand>
</feature>
<dbReference type="HAMAP" id="MF_01209">
    <property type="entry name" value="CPSase_S_chain"/>
    <property type="match status" value="1"/>
</dbReference>
<comment type="pathway">
    <text evidence="10">Pyrimidine metabolism; UMP biosynthesis via de novo pathway; (S)-dihydroorotate from bicarbonate: step 1/3.</text>
</comment>
<reference evidence="12" key="1">
    <citation type="submission" date="2016-10" db="EMBL/GenBank/DDBJ databases">
        <title>Chloroplast genomes as a tool to resolve red algal phylogenies: a case study in the Nemaliales.</title>
        <authorList>
            <person name="Costa J.F."/>
            <person name="Lin S.M."/>
            <person name="Macaya E.C."/>
            <person name="Fernandez-Garcia C."/>
            <person name="Verbruggen H."/>
        </authorList>
    </citation>
    <scope>NUCLEOTIDE SEQUENCE</scope>
    <source>
        <strain evidence="12">HV04060</strain>
    </source>
</reference>
<evidence type="ECO:0000256" key="3">
    <source>
        <dbReference type="ARBA" id="ARBA00022598"/>
    </source>
</evidence>
<dbReference type="NCBIfam" id="TIGR01368">
    <property type="entry name" value="CPSaseIIsmall"/>
    <property type="match status" value="1"/>
</dbReference>
<dbReference type="InterPro" id="IPR006274">
    <property type="entry name" value="CarbamoylP_synth_ssu"/>
</dbReference>
<feature type="active site" evidence="10">
    <location>
        <position position="354"/>
    </location>
</feature>
<feature type="region of interest" description="CPSase" evidence="10">
    <location>
        <begin position="1"/>
        <end position="190"/>
    </location>
</feature>
<dbReference type="Pfam" id="PF00988">
    <property type="entry name" value="CPSase_sm_chain"/>
    <property type="match status" value="1"/>
</dbReference>
<keyword evidence="5 10" id="KW-0067">ATP-binding</keyword>
<protein>
    <recommendedName>
        <fullName evidence="10">Carbamoyl phosphate synthase small chain</fullName>
        <ecNumber evidence="10">6.3.5.5</ecNumber>
    </recommendedName>
    <alternativeName>
        <fullName evidence="10">Carbamoyl phosphate synthetase glutamine chain</fullName>
    </alternativeName>
</protein>
<evidence type="ECO:0000256" key="5">
    <source>
        <dbReference type="ARBA" id="ARBA00022840"/>
    </source>
</evidence>
<geneLocation type="chloroplast" evidence="12"/>